<evidence type="ECO:0000256" key="5">
    <source>
        <dbReference type="ARBA" id="ARBA00022807"/>
    </source>
</evidence>
<dbReference type="Pfam" id="PF08246">
    <property type="entry name" value="Inhibitor_I29"/>
    <property type="match status" value="1"/>
</dbReference>
<evidence type="ECO:0000256" key="3">
    <source>
        <dbReference type="ARBA" id="ARBA00022729"/>
    </source>
</evidence>
<dbReference type="PRINTS" id="PR00705">
    <property type="entry name" value="PAPAIN"/>
</dbReference>
<dbReference type="STRING" id="51240.A0A2I4EYI5"/>
<evidence type="ECO:0000256" key="2">
    <source>
        <dbReference type="ARBA" id="ARBA00022670"/>
    </source>
</evidence>
<organism evidence="9 10">
    <name type="scientific">Juglans regia</name>
    <name type="common">English walnut</name>
    <dbReference type="NCBI Taxonomy" id="51240"/>
    <lineage>
        <taxon>Eukaryota</taxon>
        <taxon>Viridiplantae</taxon>
        <taxon>Streptophyta</taxon>
        <taxon>Embryophyta</taxon>
        <taxon>Tracheophyta</taxon>
        <taxon>Spermatophyta</taxon>
        <taxon>Magnoliopsida</taxon>
        <taxon>eudicotyledons</taxon>
        <taxon>Gunneridae</taxon>
        <taxon>Pentapetalae</taxon>
        <taxon>rosids</taxon>
        <taxon>fabids</taxon>
        <taxon>Fagales</taxon>
        <taxon>Juglandaceae</taxon>
        <taxon>Juglans</taxon>
    </lineage>
</organism>
<sequence length="350" mass="39543">METPTSALRSATLKLLILWILWMPLRACSEKYRQPVDDDPKSVRERYESWVEMHGRRYSSKQEWEMRFGIYQFNVQFIDSINSQNLSFQLVDNRFADMTNEEFRANYLGFRAMPLWHPKKKTNFSYDKSIDLPSSVDWRTKGAVTPIKDQGQCGSCWAFSSVAAVEGINKIKTGKLKSLSEQELMDCDFNTWNQGCDGGYMEKAFAFIQKNGGLTTEENYPYKGSHGTCKKAKEKKGAVKISGYEKVPANNEKKLQAAVAHQPVSVAVDASSPEFQFYSKGIFSGHCGTELDHGVAAVGYGEEGGNKYWLVKNSWGTGWGESGYIKLRRDLKNKHGTCGIAMEASYPLKK</sequence>
<dbReference type="InterPro" id="IPR025660">
    <property type="entry name" value="Pept_his_AS"/>
</dbReference>
<keyword evidence="5" id="KW-0788">Thiol protease</keyword>
<keyword evidence="4" id="KW-0378">Hydrolase</keyword>
<dbReference type="Proteomes" id="UP000235220">
    <property type="component" value="Chromosome 10"/>
</dbReference>
<dbReference type="InterPro" id="IPR013201">
    <property type="entry name" value="Prot_inhib_I29"/>
</dbReference>
<dbReference type="OrthoDB" id="10253408at2759"/>
<dbReference type="GeneID" id="108993880"/>
<proteinExistence type="inferred from homology"/>
<evidence type="ECO:0000256" key="1">
    <source>
        <dbReference type="ARBA" id="ARBA00008455"/>
    </source>
</evidence>
<dbReference type="InterPro" id="IPR000169">
    <property type="entry name" value="Pept_cys_AS"/>
</dbReference>
<keyword evidence="6" id="KW-1015">Disulfide bond</keyword>
<evidence type="ECO:0000256" key="6">
    <source>
        <dbReference type="ARBA" id="ARBA00023157"/>
    </source>
</evidence>
<dbReference type="Gramene" id="Jr10_16200_p1">
    <property type="protein sequence ID" value="cds.Jr10_16200_p1"/>
    <property type="gene ID" value="Jr10_16200"/>
</dbReference>
<dbReference type="InterPro" id="IPR013128">
    <property type="entry name" value="Peptidase_C1A"/>
</dbReference>
<evidence type="ECO:0000313" key="10">
    <source>
        <dbReference type="RefSeq" id="XP_018824464.1"/>
    </source>
</evidence>
<dbReference type="KEGG" id="jre:108993880"/>
<reference evidence="10" key="1">
    <citation type="submission" date="2025-08" db="UniProtKB">
        <authorList>
            <consortium name="RefSeq"/>
        </authorList>
    </citation>
    <scope>IDENTIFICATION</scope>
    <source>
        <tissue evidence="10">Leaves</tissue>
    </source>
</reference>
<dbReference type="FunFam" id="3.90.70.10:FF:000023">
    <property type="entry name" value="Senescence-specific cysteine protease SAG39"/>
    <property type="match status" value="1"/>
</dbReference>
<accession>A0A2I4EYI5</accession>
<protein>
    <recommendedName>
        <fullName evidence="8">Vignain</fullName>
    </recommendedName>
</protein>
<name>A0A2I4EYI5_JUGRE</name>
<dbReference type="RefSeq" id="XP_018824464.1">
    <property type="nucleotide sequence ID" value="XM_018968919.2"/>
</dbReference>
<comment type="similarity">
    <text evidence="1">Belongs to the peptidase C1 family.</text>
</comment>
<dbReference type="GO" id="GO:0004197">
    <property type="term" value="F:cysteine-type endopeptidase activity"/>
    <property type="evidence" value="ECO:0000318"/>
    <property type="project" value="GO_Central"/>
</dbReference>
<dbReference type="SMART" id="SM00645">
    <property type="entry name" value="Pept_C1"/>
    <property type="match status" value="1"/>
</dbReference>
<dbReference type="SMART" id="SM00848">
    <property type="entry name" value="Inhibitor_I29"/>
    <property type="match status" value="1"/>
</dbReference>
<keyword evidence="3" id="KW-0732">Signal</keyword>
<dbReference type="PROSITE" id="PS00139">
    <property type="entry name" value="THIOL_PROTEASE_CYS"/>
    <property type="match status" value="1"/>
</dbReference>
<dbReference type="SUPFAM" id="SSF54001">
    <property type="entry name" value="Cysteine proteinases"/>
    <property type="match status" value="1"/>
</dbReference>
<evidence type="ECO:0000256" key="4">
    <source>
        <dbReference type="ARBA" id="ARBA00022801"/>
    </source>
</evidence>
<keyword evidence="9" id="KW-1185">Reference proteome</keyword>
<dbReference type="InterPro" id="IPR000668">
    <property type="entry name" value="Peptidase_C1A_C"/>
</dbReference>
<dbReference type="Gene3D" id="3.90.70.10">
    <property type="entry name" value="Cysteine proteinases"/>
    <property type="match status" value="1"/>
</dbReference>
<dbReference type="FunCoup" id="A0A2I4EYI5">
    <property type="interactions" value="257"/>
</dbReference>
<dbReference type="PROSITE" id="PS00639">
    <property type="entry name" value="THIOL_PROTEASE_HIS"/>
    <property type="match status" value="1"/>
</dbReference>
<dbReference type="PANTHER" id="PTHR12411">
    <property type="entry name" value="CYSTEINE PROTEASE FAMILY C1-RELATED"/>
    <property type="match status" value="1"/>
</dbReference>
<evidence type="ECO:0000256" key="7">
    <source>
        <dbReference type="ARBA" id="ARBA00023180"/>
    </source>
</evidence>
<evidence type="ECO:0000313" key="9">
    <source>
        <dbReference type="Proteomes" id="UP000235220"/>
    </source>
</evidence>
<gene>
    <name evidence="10" type="primary">LOC108993880</name>
</gene>
<dbReference type="CDD" id="cd02248">
    <property type="entry name" value="Peptidase_C1A"/>
    <property type="match status" value="1"/>
</dbReference>
<dbReference type="InterPro" id="IPR038765">
    <property type="entry name" value="Papain-like_cys_pep_sf"/>
</dbReference>
<keyword evidence="7" id="KW-0325">Glycoprotein</keyword>
<dbReference type="GO" id="GO:0005764">
    <property type="term" value="C:lysosome"/>
    <property type="evidence" value="ECO:0000318"/>
    <property type="project" value="GO_Central"/>
</dbReference>
<dbReference type="GO" id="GO:0005615">
    <property type="term" value="C:extracellular space"/>
    <property type="evidence" value="ECO:0000318"/>
    <property type="project" value="GO_Central"/>
</dbReference>
<dbReference type="PROSITE" id="PS00640">
    <property type="entry name" value="THIOL_PROTEASE_ASN"/>
    <property type="match status" value="1"/>
</dbReference>
<dbReference type="InterPro" id="IPR039417">
    <property type="entry name" value="Peptidase_C1A_papain-like"/>
</dbReference>
<dbReference type="GO" id="GO:0051603">
    <property type="term" value="P:proteolysis involved in protein catabolic process"/>
    <property type="evidence" value="ECO:0000318"/>
    <property type="project" value="GO_Central"/>
</dbReference>
<dbReference type="AlphaFoldDB" id="A0A2I4EYI5"/>
<keyword evidence="2" id="KW-0645">Protease</keyword>
<dbReference type="Pfam" id="PF00112">
    <property type="entry name" value="Peptidase_C1"/>
    <property type="match status" value="1"/>
</dbReference>
<dbReference type="InterPro" id="IPR025661">
    <property type="entry name" value="Pept_asp_AS"/>
</dbReference>
<evidence type="ECO:0000256" key="8">
    <source>
        <dbReference type="ARBA" id="ARBA00069575"/>
    </source>
</evidence>